<feature type="region of interest" description="Disordered" evidence="1">
    <location>
        <begin position="1"/>
        <end position="22"/>
    </location>
</feature>
<evidence type="ECO:0000313" key="3">
    <source>
        <dbReference type="Proteomes" id="UP000199423"/>
    </source>
</evidence>
<proteinExistence type="predicted"/>
<sequence length="103" mass="11588">MVTAMTDTATATRETETPTRDLTKAEVDRFLFGKHITSCPSCGRFRSNCDVDIHMLTCERKSSSSTAPVNVLMIVCQNCGAIQFHDRSVIAHWLDCQHKVWVK</sequence>
<gene>
    <name evidence="2" type="ORF">SAMN04488557_2626</name>
</gene>
<evidence type="ECO:0000256" key="1">
    <source>
        <dbReference type="SAM" id="MobiDB-lite"/>
    </source>
</evidence>
<organism evidence="2 3">
    <name type="scientific">Hyphomicrobium facile</name>
    <dbReference type="NCBI Taxonomy" id="51670"/>
    <lineage>
        <taxon>Bacteria</taxon>
        <taxon>Pseudomonadati</taxon>
        <taxon>Pseudomonadota</taxon>
        <taxon>Alphaproteobacteria</taxon>
        <taxon>Hyphomicrobiales</taxon>
        <taxon>Hyphomicrobiaceae</taxon>
        <taxon>Hyphomicrobium</taxon>
    </lineage>
</organism>
<protein>
    <submittedName>
        <fullName evidence="2">Uncharacterized protein</fullName>
    </submittedName>
</protein>
<dbReference type="Proteomes" id="UP000199423">
    <property type="component" value="Unassembled WGS sequence"/>
</dbReference>
<keyword evidence="3" id="KW-1185">Reference proteome</keyword>
<dbReference type="AlphaFoldDB" id="A0A1I7NM07"/>
<name>A0A1I7NM07_9HYPH</name>
<feature type="compositionally biased region" description="Low complexity" evidence="1">
    <location>
        <begin position="1"/>
        <end position="12"/>
    </location>
</feature>
<evidence type="ECO:0000313" key="2">
    <source>
        <dbReference type="EMBL" id="SFV35630.1"/>
    </source>
</evidence>
<feature type="compositionally biased region" description="Basic and acidic residues" evidence="1">
    <location>
        <begin position="13"/>
        <end position="22"/>
    </location>
</feature>
<dbReference type="EMBL" id="FPCH01000002">
    <property type="protein sequence ID" value="SFV35630.1"/>
    <property type="molecule type" value="Genomic_DNA"/>
</dbReference>
<accession>A0A1I7NM07</accession>
<reference evidence="3" key="1">
    <citation type="submission" date="2016-10" db="EMBL/GenBank/DDBJ databases">
        <authorList>
            <person name="Varghese N."/>
            <person name="Submissions S."/>
        </authorList>
    </citation>
    <scope>NUCLEOTIDE SEQUENCE [LARGE SCALE GENOMIC DNA]</scope>
    <source>
        <strain evidence="3">DSM 1565</strain>
    </source>
</reference>